<dbReference type="Proteomes" id="UP001569904">
    <property type="component" value="Unassembled WGS sequence"/>
</dbReference>
<reference evidence="1 2" key="1">
    <citation type="submission" date="2023-11" db="EMBL/GenBank/DDBJ databases">
        <title>Actinomadura monticuli sp. nov., isolated from volcanic ash.</title>
        <authorList>
            <person name="Lee S.D."/>
            <person name="Yang H."/>
            <person name="Kim I.S."/>
        </authorList>
    </citation>
    <scope>NUCLEOTIDE SEQUENCE [LARGE SCALE GENOMIC DNA]</scope>
    <source>
        <strain evidence="1 2">DSM 45346</strain>
    </source>
</reference>
<sequence length="669" mass="74935">MAKEARRWRRAFCHSFRMRTVHIEARPDHVLRLGGLKDPLGAVAEMIWNALDAEACEIVVEVETNDLGGVEYINVADDGHGMRNASCGGFFGRLGGSWKSAAKISPELKRGLHGRSGQGRLQAFALGEQICWVTTAVNAAGRRERTTISGTIDSPADFTISEPEPVSDDIPLGTRMEASMPADFVGRLTEPGTRDQLTSVFAPFLAANPDVTIVYAGRVLDPSTVWVHTAEYEVTAPGDGVLPGPVLRVIEWPRDVGRTLALCDSRGVVLAELPAGIQAPGYHFTAYLLWDGFSDRRETLELAEMDADLAGLSGAARDALRRHFRERDSARRARLIQEWKNEDVYPYRQEPSEPAEAVERQLFDEVATTVERRLPKAAQNRRTTLRLLREIIAHDPCGLYPVLDELFRLPQAEQDELRRLLERASLSDIIRATTEVTARLDFVAALKRMVFDPQTSRTVKERSELHKILERETWLFGDAYALMVSDRSLDTVLLRHLQELGRNPVPEQRSPVLREDGRKGIVDLMLGRALRGSSGREHLVVELKAPTVRVGQAEVGQIKSYAEAVVSDPQFADARVKWDFWVISTTMDNVVRRDATAPHRPPGCIAEWEGGVRIWARTWCEVVDDCENRLHFYRDQLNHDPATDHAIEYLRRVHHYAPKAPSQPGPKGS</sequence>
<dbReference type="Gene3D" id="3.30.565.10">
    <property type="entry name" value="Histidine kinase-like ATPase, C-terminal domain"/>
    <property type="match status" value="1"/>
</dbReference>
<gene>
    <name evidence="1" type="ORF">SM436_31145</name>
</gene>
<keyword evidence="2" id="KW-1185">Reference proteome</keyword>
<dbReference type="RefSeq" id="WP_371945079.1">
    <property type="nucleotide sequence ID" value="NZ_JAXCEH010000027.1"/>
</dbReference>
<dbReference type="GO" id="GO:0005524">
    <property type="term" value="F:ATP binding"/>
    <property type="evidence" value="ECO:0007669"/>
    <property type="project" value="UniProtKB-KW"/>
</dbReference>
<keyword evidence="1" id="KW-0547">Nucleotide-binding</keyword>
<dbReference type="EMBL" id="JAXCEH010000027">
    <property type="protein sequence ID" value="MFA1558165.1"/>
    <property type="molecule type" value="Genomic_DNA"/>
</dbReference>
<keyword evidence="1" id="KW-0067">ATP-binding</keyword>
<evidence type="ECO:0000313" key="2">
    <source>
        <dbReference type="Proteomes" id="UP001569904"/>
    </source>
</evidence>
<dbReference type="Pfam" id="PF13589">
    <property type="entry name" value="HATPase_c_3"/>
    <property type="match status" value="1"/>
</dbReference>
<accession>A0ABV4R7R4</accession>
<dbReference type="InterPro" id="IPR036890">
    <property type="entry name" value="HATPase_C_sf"/>
</dbReference>
<protein>
    <submittedName>
        <fullName evidence="1">ATP-binding protein</fullName>
    </submittedName>
</protein>
<organism evidence="1 2">
    <name type="scientific">Actinomadura chokoriensis</name>
    <dbReference type="NCBI Taxonomy" id="454156"/>
    <lineage>
        <taxon>Bacteria</taxon>
        <taxon>Bacillati</taxon>
        <taxon>Actinomycetota</taxon>
        <taxon>Actinomycetes</taxon>
        <taxon>Streptosporangiales</taxon>
        <taxon>Thermomonosporaceae</taxon>
        <taxon>Actinomadura</taxon>
    </lineage>
</organism>
<dbReference type="SUPFAM" id="SSF55874">
    <property type="entry name" value="ATPase domain of HSP90 chaperone/DNA topoisomerase II/histidine kinase"/>
    <property type="match status" value="1"/>
</dbReference>
<proteinExistence type="predicted"/>
<name>A0ABV4R7R4_9ACTN</name>
<evidence type="ECO:0000313" key="1">
    <source>
        <dbReference type="EMBL" id="MFA1558165.1"/>
    </source>
</evidence>
<comment type="caution">
    <text evidence="1">The sequence shown here is derived from an EMBL/GenBank/DDBJ whole genome shotgun (WGS) entry which is preliminary data.</text>
</comment>